<gene>
    <name evidence="1" type="primary">REC102</name>
    <name evidence="1" type="ORF">SPAR_L03460</name>
</gene>
<reference evidence="1" key="3">
    <citation type="submission" date="2025-07" db="EMBL/GenBank/DDBJ databases">
        <authorList>
            <consortium name="NCBI Genome Project"/>
        </authorList>
    </citation>
    <scope>NUCLEOTIDE SEQUENCE</scope>
    <source>
        <strain evidence="1">CBS432</strain>
    </source>
</reference>
<organism evidence="1">
    <name type="scientific">Saccharomyces paradoxus</name>
    <name type="common">Yeast</name>
    <name type="synonym">Saccharomyces douglasii</name>
    <dbReference type="NCBI Taxonomy" id="27291"/>
    <lineage>
        <taxon>Eukaryota</taxon>
        <taxon>Fungi</taxon>
        <taxon>Dikarya</taxon>
        <taxon>Ascomycota</taxon>
        <taxon>Saccharomycotina</taxon>
        <taxon>Saccharomycetes</taxon>
        <taxon>Saccharomycetales</taxon>
        <taxon>Saccharomycetaceae</taxon>
        <taxon>Saccharomyces</taxon>
    </lineage>
</organism>
<dbReference type="KEGG" id="spao:SPAR_L03460"/>
<reference evidence="1" key="2">
    <citation type="submission" date="2020-01" db="EMBL/GenBank/DDBJ databases">
        <title>Population-level Yeast Reference Genomes.</title>
        <authorList>
            <person name="Yue J.-X."/>
        </authorList>
    </citation>
    <scope>NUCLEOTIDE SEQUENCE</scope>
    <source>
        <strain evidence="1">CBS432</strain>
    </source>
</reference>
<dbReference type="AlphaFoldDB" id="A0A8B8UWC6"/>
<evidence type="ECO:0000313" key="1">
    <source>
        <dbReference type="RefSeq" id="XP_033768070.1"/>
    </source>
</evidence>
<name>A0A8B8UWC6_SACPA</name>
<proteinExistence type="predicted"/>
<accession>A0A8B8UWC6</accession>
<dbReference type="GeneID" id="54632439"/>
<dbReference type="VEuPathDB" id="FungiDB:SPAR_L03460"/>
<dbReference type="InterPro" id="IPR048920">
    <property type="entry name" value="REC102"/>
</dbReference>
<dbReference type="OrthoDB" id="4060534at2759"/>
<reference evidence="1" key="4">
    <citation type="submission" date="2025-08" db="UniProtKB">
        <authorList>
            <consortium name="RefSeq"/>
        </authorList>
    </citation>
    <scope>IDENTIFICATION</scope>
    <source>
        <strain evidence="1">CBS432</strain>
    </source>
</reference>
<reference evidence="1" key="1">
    <citation type="journal article" date="2017" name="Nat. Genet.">
        <title>Contrasting evolutionary genome dynamics between domesticated and wild yeasts.</title>
        <authorList>
            <person name="Yue J.X."/>
            <person name="Li J."/>
            <person name="Aigrain L."/>
            <person name="Hallin J."/>
            <person name="Persson K."/>
            <person name="Oliver K."/>
            <person name="Bergstrom A."/>
            <person name="Coupland P."/>
            <person name="Warringer J."/>
            <person name="Lagomarsino M.C."/>
            <person name="Fischer G."/>
            <person name="Durbin R."/>
            <person name="Liti G."/>
        </authorList>
    </citation>
    <scope>NUCLEOTIDE SEQUENCE</scope>
    <source>
        <strain evidence="1">CBS432</strain>
    </source>
</reference>
<protein>
    <submittedName>
        <fullName evidence="1">Rec102p</fullName>
    </submittedName>
</protein>
<sequence>MAKDITFFTVFLESCGPVNNDKTGKLLSSWTSTYVSSFKIETATMNETLLTIITGRFVILPGKVKIKLSFKMNNQLVTEEQEFFTKLCEIVGSSVHFWEEQLFYKVQDVSTKENCIVLNLKCTILTDAQINTFINKPRELHSHAKGYPEIYYLSELSTTVNFFSKGGNFVEISQVIPHFNEYFSSLIVSQLEFEYPMVFSMISRLRLKWQQSSLAPISYALTNTSVLLPIMLNMIAQDKSSTTVYQILCRRRSPPIQNFQIFSLPAVKYNK</sequence>
<dbReference type="Pfam" id="PF21736">
    <property type="entry name" value="REC102"/>
    <property type="match status" value="1"/>
</dbReference>
<dbReference type="RefSeq" id="XP_033768070.1">
    <property type="nucleotide sequence ID" value="XM_033912179.1"/>
</dbReference>